<reference evidence="1" key="1">
    <citation type="submission" date="2009-10" db="EMBL/GenBank/DDBJ databases">
        <title>The genome sequence of Streptomyces sviceus strain ATCC 29083.</title>
        <authorList>
            <consortium name="The Broad Institute Genome Sequencing Platform"/>
            <consortium name="Broad Institute Microbial Sequencing Center"/>
            <person name="Fischbach M."/>
            <person name="Godfrey P."/>
            <person name="Ward D."/>
            <person name="Young S."/>
            <person name="Zeng Q."/>
            <person name="Koehrsen M."/>
            <person name="Alvarado L."/>
            <person name="Berlin A.M."/>
            <person name="Bochicchio J."/>
            <person name="Borenstein D."/>
            <person name="Chapman S.B."/>
            <person name="Chen Z."/>
            <person name="Engels R."/>
            <person name="Freedman E."/>
            <person name="Gellesch M."/>
            <person name="Goldberg J."/>
            <person name="Griggs A."/>
            <person name="Gujja S."/>
            <person name="Heilman E.R."/>
            <person name="Heiman D.I."/>
            <person name="Hepburn T.A."/>
            <person name="Howarth C."/>
            <person name="Jen D."/>
            <person name="Larson L."/>
            <person name="Lewis B."/>
            <person name="Mehta T."/>
            <person name="Park D."/>
            <person name="Pearson M."/>
            <person name="Richards J."/>
            <person name="Roberts A."/>
            <person name="Saif S."/>
            <person name="Shea T.D."/>
            <person name="Shenoy N."/>
            <person name="Sisk P."/>
            <person name="Stolte C."/>
            <person name="Sykes S.N."/>
            <person name="Thomson T."/>
            <person name="Walk T."/>
            <person name="White J."/>
            <person name="Yandava C."/>
            <person name="Straight P."/>
            <person name="Clardy J."/>
            <person name="Hung D."/>
            <person name="Kolter R."/>
            <person name="Mekalanos J."/>
            <person name="Walker S."/>
            <person name="Walsh C.T."/>
            <person name="Wieland-Brown L.C."/>
            <person name="Haas B."/>
            <person name="Nusbaum C."/>
            <person name="Birren B."/>
        </authorList>
    </citation>
    <scope>NUCLEOTIDE SEQUENCE [LARGE SCALE GENOMIC DNA]</scope>
    <source>
        <strain evidence="1">ATCC 29083</strain>
    </source>
</reference>
<organism evidence="1 2">
    <name type="scientific">Streptomyces sviceus (strain ATCC 29083 / DSM 924 / JCM 4929 / NBRC 13980 / NCIMB 11184 / NRRL 5439 / UC 5370)</name>
    <dbReference type="NCBI Taxonomy" id="463191"/>
    <lineage>
        <taxon>Bacteria</taxon>
        <taxon>Bacillati</taxon>
        <taxon>Actinomycetota</taxon>
        <taxon>Actinomycetes</taxon>
        <taxon>Kitasatosporales</taxon>
        <taxon>Streptomycetaceae</taxon>
        <taxon>Streptomyces</taxon>
    </lineage>
</organism>
<protein>
    <recommendedName>
        <fullName evidence="3">Ribbon-helix-helix protein CopG domain-containing protein</fullName>
    </recommendedName>
</protein>
<proteinExistence type="predicted"/>
<evidence type="ECO:0000313" key="2">
    <source>
        <dbReference type="Proteomes" id="UP000002785"/>
    </source>
</evidence>
<dbReference type="RefSeq" id="WP_007387233.1">
    <property type="nucleotide sequence ID" value="NZ_CM000951.1"/>
</dbReference>
<dbReference type="HOGENOM" id="CLU_2774320_0_0_11"/>
<dbReference type="eggNOG" id="ENOG50324YM">
    <property type="taxonomic scope" value="Bacteria"/>
</dbReference>
<evidence type="ECO:0000313" key="1">
    <source>
        <dbReference type="EMBL" id="EDY55729.1"/>
    </source>
</evidence>
<keyword evidence="2" id="KW-1185">Reference proteome</keyword>
<dbReference type="InterPro" id="IPR053842">
    <property type="entry name" value="NikA-like"/>
</dbReference>
<gene>
    <name evidence="1" type="ORF">SSEG_02310</name>
</gene>
<evidence type="ECO:0008006" key="3">
    <source>
        <dbReference type="Google" id="ProtNLM"/>
    </source>
</evidence>
<sequence length="69" mass="7951">MRWTTEELTAIREHAAVLGVSTQDYIRQSAVSRAVDWQRQQAAFREMARRRGTSVEQLLQQGMLTDDTV</sequence>
<dbReference type="OrthoDB" id="4256934at2"/>
<dbReference type="Pfam" id="PF21983">
    <property type="entry name" value="NikA-like"/>
    <property type="match status" value="1"/>
</dbReference>
<dbReference type="Proteomes" id="UP000002785">
    <property type="component" value="Chromosome"/>
</dbReference>
<dbReference type="AlphaFoldDB" id="B5HSC5"/>
<name>B5HSC5_STRX2</name>
<dbReference type="EMBL" id="CM000951">
    <property type="protein sequence ID" value="EDY55729.1"/>
    <property type="molecule type" value="Genomic_DNA"/>
</dbReference>
<accession>B5HSC5</accession>